<comment type="caution">
    <text evidence="2">The sequence shown here is derived from an EMBL/GenBank/DDBJ whole genome shotgun (WGS) entry which is preliminary data.</text>
</comment>
<feature type="transmembrane region" description="Helical" evidence="1">
    <location>
        <begin position="89"/>
        <end position="108"/>
    </location>
</feature>
<gene>
    <name evidence="2" type="ORF">R4315_21225</name>
</gene>
<feature type="transmembrane region" description="Helical" evidence="1">
    <location>
        <begin position="55"/>
        <end position="77"/>
    </location>
</feature>
<reference evidence="2" key="1">
    <citation type="submission" date="2023-10" db="EMBL/GenBank/DDBJ databases">
        <title>Development of a sustainable strategy for remediation of hydrocarbon-contaminated territories based on the waste exchange concept.</title>
        <authorList>
            <person name="Krivoruchko A."/>
        </authorList>
    </citation>
    <scope>NUCLEOTIDE SEQUENCE</scope>
    <source>
        <strain evidence="2">IEGM 68</strain>
    </source>
</reference>
<evidence type="ECO:0000313" key="3">
    <source>
        <dbReference type="Proteomes" id="UP001185863"/>
    </source>
</evidence>
<sequence>MTATLSPSSTSAPPKRSPSWAVFGLANLAVVTAVALATWYLLADPQISPWNFYPLPFNAALFWAILFVVFIGFNCEFAGFDRLSQPTRGIAILGTTAVFAVAVTWVLANGLGRLFPDFAADRADGLGYFAGALFVLFGFGTWVMAVLNWKHWPWTALGLRQSLVGLCEIAFIAVPTLALYLVLGLPSVSLSATDPLMSVDTVLGWFYSIVVSVILTGQTLDNWPWRIFGGERNPRAVVLASTVGNVVLGTAIYFVMVPLVEILVGSVATTELGDAIHQFPAQLGVCWAFWMIFWANAFGNRPTRFGDGRNLLLRAALTFGLAVVTFLVYYRFAAEHILHEPVVAGDLRGNALGFLDWLVLWTLLYVVGFQSFGLRRWAPSVAGS</sequence>
<dbReference type="Proteomes" id="UP001185863">
    <property type="component" value="Unassembled WGS sequence"/>
</dbReference>
<name>A0AAE5A8S0_9NOCA</name>
<dbReference type="EMBL" id="JAWLUP010000069">
    <property type="protein sequence ID" value="MDV7267054.1"/>
    <property type="molecule type" value="Genomic_DNA"/>
</dbReference>
<accession>A0AAE5A8S0</accession>
<evidence type="ECO:0008006" key="4">
    <source>
        <dbReference type="Google" id="ProtNLM"/>
    </source>
</evidence>
<keyword evidence="1" id="KW-0472">Membrane</keyword>
<dbReference type="RefSeq" id="WP_317744373.1">
    <property type="nucleotide sequence ID" value="NZ_JAWLUP010000069.1"/>
</dbReference>
<evidence type="ECO:0000313" key="2">
    <source>
        <dbReference type="EMBL" id="MDV7267054.1"/>
    </source>
</evidence>
<feature type="transmembrane region" description="Helical" evidence="1">
    <location>
        <begin position="195"/>
        <end position="215"/>
    </location>
</feature>
<feature type="transmembrane region" description="Helical" evidence="1">
    <location>
        <begin position="311"/>
        <end position="332"/>
    </location>
</feature>
<feature type="transmembrane region" description="Helical" evidence="1">
    <location>
        <begin position="161"/>
        <end position="183"/>
    </location>
</feature>
<dbReference type="AlphaFoldDB" id="A0AAE5A8S0"/>
<organism evidence="2 3">
    <name type="scientific">Rhodococcus oxybenzonivorans</name>
    <dbReference type="NCBI Taxonomy" id="1990687"/>
    <lineage>
        <taxon>Bacteria</taxon>
        <taxon>Bacillati</taxon>
        <taxon>Actinomycetota</taxon>
        <taxon>Actinomycetes</taxon>
        <taxon>Mycobacteriales</taxon>
        <taxon>Nocardiaceae</taxon>
        <taxon>Rhodococcus</taxon>
    </lineage>
</organism>
<feature type="transmembrane region" description="Helical" evidence="1">
    <location>
        <begin position="352"/>
        <end position="374"/>
    </location>
</feature>
<protein>
    <recommendedName>
        <fullName evidence="4">AAT family amino acid transporter</fullName>
    </recommendedName>
</protein>
<keyword evidence="1" id="KW-0812">Transmembrane</keyword>
<keyword evidence="1" id="KW-1133">Transmembrane helix</keyword>
<proteinExistence type="predicted"/>
<feature type="transmembrane region" description="Helical" evidence="1">
    <location>
        <begin position="128"/>
        <end position="149"/>
    </location>
</feature>
<feature type="transmembrane region" description="Helical" evidence="1">
    <location>
        <begin position="279"/>
        <end position="299"/>
    </location>
</feature>
<feature type="transmembrane region" description="Helical" evidence="1">
    <location>
        <begin position="20"/>
        <end position="43"/>
    </location>
</feature>
<evidence type="ECO:0000256" key="1">
    <source>
        <dbReference type="SAM" id="Phobius"/>
    </source>
</evidence>
<feature type="transmembrane region" description="Helical" evidence="1">
    <location>
        <begin position="236"/>
        <end position="259"/>
    </location>
</feature>